<sequence length="670" mass="72978">MRSNEAGMLAVLNKTLIRACVVVAMPAGLAFAQDDTQHRIEAVTLSSGGLAEIRRSVRVDGAAEFGFDVPLDQVDDVLKSLVVRDPAGGVASVTLDGLSPVEETFRHLPFSPDDLNALPRLLDALQGITVRASSGGRTVEGTVLGVETTQRSEEGGAGAEALLSVMTEEDRIAVLRLRPDTELDILDTEMRENLREAAVVSGRGRMDDMRTIAIALEGDGTRDLLLDYVVPAPVWKTAYRLLLDDGDETRLQAWAVIENATGEDWRSVAVTLSSGAPVTLTQRLHQRYWHVRPEIPVMAQTAVPPQPDRFRGVAAEKAQNTADQAALPNVQRMAVGQAAAPAPGPSAPVALATAAEGEAAAIYRLPAPVDLPVGRTLSVPFIDTELTAERISLFQPERDDVHPVSALRIENTTGVSLPPGIVTIYAPDEEGYAGDAQLSGLPTGESRMVSFAADRKVEVMTEAGRDESVYRASLGEGVLRATRITRATTIYRIQGAKDAPRTIVIEHPRRQGWHFSSDVLEEHTPTYHRLRVEVEAGSSAEVAASHERTETESIALVEADTDTLVYWSGRIDDSRTADMLADLVERRREIARAETQVEVIGRELARTSQNQARIRENLAAVPEDSTLSQRYVSMLEEEEDRITELDGRHQQAEQRLAELREGFATSVREL</sequence>
<keyword evidence="5" id="KW-1185">Reference proteome</keyword>
<gene>
    <name evidence="4" type="ORF">HOP51_08535</name>
</gene>
<evidence type="ECO:0000256" key="2">
    <source>
        <dbReference type="SAM" id="SignalP"/>
    </source>
</evidence>
<reference evidence="4 5" key="1">
    <citation type="journal article" date="2021" name="Front. Microbiol.">
        <title>Aerobic Denitrification and Heterotrophic Sulfur Oxidation in the Genus Halomonas Revealed by Six Novel Species Characterizations and Genome-Based Analysis.</title>
        <authorList>
            <person name="Wang L."/>
            <person name="Shao Z."/>
        </authorList>
    </citation>
    <scope>NUCLEOTIDE SEQUENCE [LARGE SCALE GENOMIC DNA]</scope>
    <source>
        <strain evidence="4 5">MCCC 1A11036</strain>
    </source>
</reference>
<accession>A0ABS9AEI5</accession>
<evidence type="ECO:0000259" key="3">
    <source>
        <dbReference type="Pfam" id="PF13598"/>
    </source>
</evidence>
<dbReference type="PANTHER" id="PTHR38075:SF1">
    <property type="entry name" value="DUF4139 DOMAIN-CONTAINING PROTEIN"/>
    <property type="match status" value="1"/>
</dbReference>
<evidence type="ECO:0000313" key="5">
    <source>
        <dbReference type="Proteomes" id="UP001320122"/>
    </source>
</evidence>
<feature type="domain" description="DUF4139" evidence="3">
    <location>
        <begin position="226"/>
        <end position="452"/>
    </location>
</feature>
<keyword evidence="1" id="KW-0175">Coiled coil</keyword>
<dbReference type="InterPro" id="IPR037291">
    <property type="entry name" value="DUF4139"/>
</dbReference>
<dbReference type="EMBL" id="JABFTT010000005">
    <property type="protein sequence ID" value="MCE8020160.1"/>
    <property type="molecule type" value="Genomic_DNA"/>
</dbReference>
<evidence type="ECO:0000256" key="1">
    <source>
        <dbReference type="SAM" id="Coils"/>
    </source>
</evidence>
<dbReference type="Pfam" id="PF13598">
    <property type="entry name" value="DUF4139"/>
    <property type="match status" value="1"/>
</dbReference>
<protein>
    <submittedName>
        <fullName evidence="4">DUF4139 domain-containing protein</fullName>
    </submittedName>
</protein>
<keyword evidence="2" id="KW-0732">Signal</keyword>
<comment type="caution">
    <text evidence="4">The sequence shown here is derived from an EMBL/GenBank/DDBJ whole genome shotgun (WGS) entry which is preliminary data.</text>
</comment>
<organism evidence="4 5">
    <name type="scientific">Billgrantia zhangzhouensis</name>
    <dbReference type="NCBI Taxonomy" id="2733481"/>
    <lineage>
        <taxon>Bacteria</taxon>
        <taxon>Pseudomonadati</taxon>
        <taxon>Pseudomonadota</taxon>
        <taxon>Gammaproteobacteria</taxon>
        <taxon>Oceanospirillales</taxon>
        <taxon>Halomonadaceae</taxon>
        <taxon>Billgrantia</taxon>
    </lineage>
</organism>
<dbReference type="PANTHER" id="PTHR38075">
    <property type="entry name" value="DUF4139 DOMAIN-CONTAINING PROTEIN"/>
    <property type="match status" value="1"/>
</dbReference>
<name>A0ABS9AEI5_9GAMM</name>
<feature type="signal peptide" evidence="2">
    <location>
        <begin position="1"/>
        <end position="32"/>
    </location>
</feature>
<evidence type="ECO:0000313" key="4">
    <source>
        <dbReference type="EMBL" id="MCE8020160.1"/>
    </source>
</evidence>
<dbReference type="Proteomes" id="UP001320122">
    <property type="component" value="Unassembled WGS sequence"/>
</dbReference>
<feature type="chain" id="PRO_5045090709" evidence="2">
    <location>
        <begin position="33"/>
        <end position="670"/>
    </location>
</feature>
<proteinExistence type="predicted"/>
<feature type="coiled-coil region" evidence="1">
    <location>
        <begin position="635"/>
        <end position="662"/>
    </location>
</feature>